<dbReference type="GO" id="GO:0003677">
    <property type="term" value="F:DNA binding"/>
    <property type="evidence" value="ECO:0007669"/>
    <property type="project" value="InterPro"/>
</dbReference>
<evidence type="ECO:0000256" key="4">
    <source>
        <dbReference type="ARBA" id="ARBA00022771"/>
    </source>
</evidence>
<feature type="domain" description="C2H2-type" evidence="9">
    <location>
        <begin position="828"/>
        <end position="855"/>
    </location>
</feature>
<feature type="domain" description="C2H2-type" evidence="9">
    <location>
        <begin position="777"/>
        <end position="804"/>
    </location>
</feature>
<feature type="domain" description="C2H2-type" evidence="9">
    <location>
        <begin position="500"/>
        <end position="527"/>
    </location>
</feature>
<feature type="domain" description="C2H2-type" evidence="9">
    <location>
        <begin position="679"/>
        <end position="702"/>
    </location>
</feature>
<feature type="domain" description="C2H2-type" evidence="9">
    <location>
        <begin position="1210"/>
        <end position="1241"/>
    </location>
</feature>
<feature type="compositionally biased region" description="Polar residues" evidence="8">
    <location>
        <begin position="117"/>
        <end position="133"/>
    </location>
</feature>
<dbReference type="Pfam" id="PF00096">
    <property type="entry name" value="zf-C2H2"/>
    <property type="match status" value="7"/>
</dbReference>
<dbReference type="Proteomes" id="UP000037510">
    <property type="component" value="Unassembled WGS sequence"/>
</dbReference>
<keyword evidence="2" id="KW-0677">Repeat</keyword>
<evidence type="ECO:0000256" key="2">
    <source>
        <dbReference type="ARBA" id="ARBA00022737"/>
    </source>
</evidence>
<feature type="compositionally biased region" description="Pro residues" evidence="8">
    <location>
        <begin position="64"/>
        <end position="77"/>
    </location>
</feature>
<feature type="domain" description="C2H2-type" evidence="9">
    <location>
        <begin position="932"/>
        <end position="960"/>
    </location>
</feature>
<dbReference type="SUPFAM" id="SSF57667">
    <property type="entry name" value="beta-beta-alpha zinc fingers"/>
    <property type="match status" value="9"/>
</dbReference>
<dbReference type="GO" id="GO:0006281">
    <property type="term" value="P:DNA repair"/>
    <property type="evidence" value="ECO:0007669"/>
    <property type="project" value="UniProtKB-KW"/>
</dbReference>
<dbReference type="PANTHER" id="PTHR24379">
    <property type="entry name" value="KRAB AND ZINC FINGER DOMAIN-CONTAINING"/>
    <property type="match status" value="1"/>
</dbReference>
<evidence type="ECO:0000259" key="9">
    <source>
        <dbReference type="PROSITE" id="PS50157"/>
    </source>
</evidence>
<evidence type="ECO:0000256" key="7">
    <source>
        <dbReference type="PROSITE-ProRule" id="PRU00042"/>
    </source>
</evidence>
<dbReference type="InterPro" id="IPR013087">
    <property type="entry name" value="Znf_C2H2_type"/>
</dbReference>
<feature type="domain" description="C2H2-type" evidence="9">
    <location>
        <begin position="973"/>
        <end position="1000"/>
    </location>
</feature>
<keyword evidence="6" id="KW-0234">DNA repair</keyword>
<dbReference type="PANTHER" id="PTHR24379:SF121">
    <property type="entry name" value="C2H2-TYPE DOMAIN-CONTAINING PROTEIN"/>
    <property type="match status" value="1"/>
</dbReference>
<dbReference type="PROSITE" id="PS50157">
    <property type="entry name" value="ZINC_FINGER_C2H2_2"/>
    <property type="match status" value="21"/>
</dbReference>
<keyword evidence="4 7" id="KW-0863">Zinc-finger</keyword>
<evidence type="ECO:0000313" key="10">
    <source>
        <dbReference type="EMBL" id="KOB73420.1"/>
    </source>
</evidence>
<evidence type="ECO:0000256" key="5">
    <source>
        <dbReference type="ARBA" id="ARBA00022833"/>
    </source>
</evidence>
<feature type="region of interest" description="Disordered" evidence="8">
    <location>
        <begin position="478"/>
        <end position="500"/>
    </location>
</feature>
<keyword evidence="3" id="KW-0227">DNA damage</keyword>
<feature type="domain" description="C2H2-type" evidence="9">
    <location>
        <begin position="861"/>
        <end position="888"/>
    </location>
</feature>
<feature type="domain" description="C2H2-type" evidence="9">
    <location>
        <begin position="567"/>
        <end position="591"/>
    </location>
</feature>
<feature type="domain" description="C2H2-type" evidence="9">
    <location>
        <begin position="891"/>
        <end position="918"/>
    </location>
</feature>
<dbReference type="Gene3D" id="3.30.160.60">
    <property type="entry name" value="Classic Zinc Finger"/>
    <property type="match status" value="14"/>
</dbReference>
<dbReference type="EMBL" id="JTDY01001598">
    <property type="protein sequence ID" value="KOB73420.1"/>
    <property type="molecule type" value="Genomic_DNA"/>
</dbReference>
<evidence type="ECO:0000256" key="1">
    <source>
        <dbReference type="ARBA" id="ARBA00022723"/>
    </source>
</evidence>
<protein>
    <submittedName>
        <fullName evidence="10">Zinc finger protein</fullName>
    </submittedName>
</protein>
<feature type="domain" description="C2H2-type" evidence="9">
    <location>
        <begin position="1144"/>
        <end position="1167"/>
    </location>
</feature>
<feature type="domain" description="C2H2-type" evidence="9">
    <location>
        <begin position="329"/>
        <end position="357"/>
    </location>
</feature>
<sequence>MALKLGKCRLCLKLGDFYSIFAADNDVQLSEMVMECSRIKKLSSAYIFKQQCERSDQELRRNYVPPPGFSISPPPPTNRQSSDSAFSTQTDSSNLKSSFIDNKVTPVSRNRKRSVESDNASIGSRSQDYSRPSTKPKPSFSEKKATPVSRKRMRSVESDASIGSQSQEYSRPSSSKRVEELRKSQKPKRPRYSVDSDYEDNGASSFVNETDSDEPLLKNEHTCPHCPKTFKWLKSMKIHMAHMHTGKRAALRQEQAVNIPIRSMETPENDDDQMKCDKCGKTFKLKIMLKRHQESCQNSPAMPLPKSPMKELVITLEPIDAVPQRTKKPTCEYCTAQFKTFDNLEKHLRVVHAATRKKDRADNARKGIICLYCSKGFDDYYVYSSHFNGCPMKENLSTYQCPMCPKSCSRASGYANHVKNSHYMASGTKTEPMSPTRSQPEQAFECRMCSKKLATQALLITHLAAHMSNVEDDDNAIADADDFDSSSQASQASHSQSGPAKCRFCDKEFTYRKSLISHELKHTEEKATVKVEPPDKPASADLLTETKKEFAKEFDSESSQDEGEEDNTCDICEKQFSYKRLLIQHKRTKHTMVAGMKRAKISLKDCSVRCLICDEEMKVSAINEHNQKHISVNIRPRNIYTCAECAQKFKSCSNLANHIKLVHRLVPLNAAPTVNLTGFTCPICGKKMPTLVSLKRHVNWHSFVGNNLEGKHECFVCKETFKFKGHFKIHMRDHFNDTNLDPVLLTCTICQRKSKHLRAAQAHMNWHKQTRFQTKDYQCSICKRVFQYRRVYLSHMAIHYKKGESGQNTIVGDMVSNNQDPATFDGTFTCHLCGKVCDSENSLKCHSSWHRSKTLLYGARHECQMCHLQFTNKRHLELHTRSHYEDPNGEFKCNICGKGFIDEEYHRRHVKGHNFDHQSHKKRIEKLRKGKVKCPICNRYYPDLVKLIRHLRRTHPESKMIKEDPDAPPQKYYSCKLCAKSFYDEKRFKRHEESHLRKPSFFKCKFCGHKTMSMKGHHIHIKTKHMTKKYVDNPLKCTQCDEVFIWGYALHHHLRDVHGINETWIAERTEATLEGPLKDLQCSVCLKVLASKGNFERHIDYHNTLRCNYCFEYFSTLRFLEGHLAFTCDKKTLIGDADPYPKRVKCELCYKAFSLQVKLDCHLRIKHDIKVNREQRAGKQELVCDYCFKVFENEHALSGHKVYHRTIGYFGCIYCPRKFNTQTGYRKHKNYHLAVHNVDNPTKCEHCDETFVQFREMIYHMRDVHDDDKEWIVMPKDSIEEKCTICNKTFFNLHRHMDYHEENKCKKCSEYFYSSVDFDNHLCAIESDNEEVAGVVDPGRPYEECKFCFKPITKKDSKKKHDILHGTSGAISCRFCHLKFKTLDAFNIHSFSHRSRKYNKKPIKCRVCKERFVKYGPFIKHMRVVHKCTKKTHYRAVVKPERCVICGESFPNLHNHYRAHLANQCQFCSKYFTSSKLFAKHQCNIIDEDHSKVFTSDENVSALINSYTPRDLKDDEKFYGYTDDDEDVETDLPAAMTQVQDKKAMNGPTKRRKKVQVSQEVEYERDLHMMVQSPIISDVLSLFQTEEDTQQIKSHRFLGEIVSLTDDDDSMDMNDVAAPIVVIDD</sequence>
<feature type="domain" description="C2H2-type" evidence="9">
    <location>
        <begin position="1035"/>
        <end position="1063"/>
    </location>
</feature>
<dbReference type="InterPro" id="IPR006642">
    <property type="entry name" value="Rad18_UBZ4"/>
</dbReference>
<dbReference type="PROSITE" id="PS00028">
    <property type="entry name" value="ZINC_FINGER_C2H2_1"/>
    <property type="match status" value="22"/>
</dbReference>
<feature type="domain" description="C2H2-type" evidence="9">
    <location>
        <begin position="221"/>
        <end position="249"/>
    </location>
</feature>
<dbReference type="InterPro" id="IPR036236">
    <property type="entry name" value="Znf_C2H2_sf"/>
</dbReference>
<feature type="compositionally biased region" description="Polar residues" evidence="8">
    <location>
        <begin position="78"/>
        <end position="108"/>
    </location>
</feature>
<dbReference type="SMART" id="SM00734">
    <property type="entry name" value="ZnF_Rad18"/>
    <property type="match status" value="2"/>
</dbReference>
<accession>A0A0L7LDE1</accession>
<evidence type="ECO:0000256" key="8">
    <source>
        <dbReference type="SAM" id="MobiDB-lite"/>
    </source>
</evidence>
<feature type="compositionally biased region" description="Low complexity" evidence="8">
    <location>
        <begin position="164"/>
        <end position="175"/>
    </location>
</feature>
<evidence type="ECO:0000256" key="6">
    <source>
        <dbReference type="ARBA" id="ARBA00023204"/>
    </source>
</evidence>
<dbReference type="SMART" id="SM00355">
    <property type="entry name" value="ZnF_C2H2"/>
    <property type="match status" value="32"/>
</dbReference>
<feature type="domain" description="C2H2-type" evidence="9">
    <location>
        <begin position="274"/>
        <end position="303"/>
    </location>
</feature>
<proteinExistence type="predicted"/>
<keyword evidence="11" id="KW-1185">Reference proteome</keyword>
<feature type="domain" description="C2H2-type" evidence="9">
    <location>
        <begin position="1403"/>
        <end position="1431"/>
    </location>
</feature>
<organism evidence="10 11">
    <name type="scientific">Operophtera brumata</name>
    <name type="common">Winter moth</name>
    <name type="synonym">Phalaena brumata</name>
    <dbReference type="NCBI Taxonomy" id="104452"/>
    <lineage>
        <taxon>Eukaryota</taxon>
        <taxon>Metazoa</taxon>
        <taxon>Ecdysozoa</taxon>
        <taxon>Arthropoda</taxon>
        <taxon>Hexapoda</taxon>
        <taxon>Insecta</taxon>
        <taxon>Pterygota</taxon>
        <taxon>Neoptera</taxon>
        <taxon>Endopterygota</taxon>
        <taxon>Lepidoptera</taxon>
        <taxon>Glossata</taxon>
        <taxon>Ditrysia</taxon>
        <taxon>Geometroidea</taxon>
        <taxon>Geometridae</taxon>
        <taxon>Larentiinae</taxon>
        <taxon>Operophtera</taxon>
    </lineage>
</organism>
<feature type="domain" description="C2H2-type" evidence="9">
    <location>
        <begin position="640"/>
        <end position="663"/>
    </location>
</feature>
<evidence type="ECO:0000313" key="11">
    <source>
        <dbReference type="Proteomes" id="UP000037510"/>
    </source>
</evidence>
<feature type="compositionally biased region" description="Low complexity" evidence="8">
    <location>
        <begin position="485"/>
        <end position="497"/>
    </location>
</feature>
<evidence type="ECO:0000256" key="3">
    <source>
        <dbReference type="ARBA" id="ARBA00022763"/>
    </source>
</evidence>
<keyword evidence="1" id="KW-0479">Metal-binding</keyword>
<gene>
    <name evidence="10" type="ORF">OBRU01_10813</name>
</gene>
<feature type="domain" description="C2H2-type" evidence="9">
    <location>
        <begin position="399"/>
        <end position="422"/>
    </location>
</feature>
<dbReference type="GO" id="GO:0008270">
    <property type="term" value="F:zinc ion binding"/>
    <property type="evidence" value="ECO:0007669"/>
    <property type="project" value="UniProtKB-KW"/>
</dbReference>
<keyword evidence="5" id="KW-0862">Zinc</keyword>
<name>A0A0L7LDE1_OPEBR</name>
<feature type="domain" description="C2H2-type" evidence="9">
    <location>
        <begin position="712"/>
        <end position="739"/>
    </location>
</feature>
<feature type="region of interest" description="Disordered" evidence="8">
    <location>
        <begin position="58"/>
        <end position="213"/>
    </location>
</feature>
<feature type="domain" description="C2H2-type" evidence="9">
    <location>
        <begin position="1242"/>
        <end position="1270"/>
    </location>
</feature>
<reference evidence="10 11" key="1">
    <citation type="journal article" date="2015" name="Genome Biol. Evol.">
        <title>The genome of winter moth (Operophtera brumata) provides a genomic perspective on sexual dimorphism and phenology.</title>
        <authorList>
            <person name="Derks M.F."/>
            <person name="Smit S."/>
            <person name="Salis L."/>
            <person name="Schijlen E."/>
            <person name="Bossers A."/>
            <person name="Mateman C."/>
            <person name="Pijl A.S."/>
            <person name="de Ridder D."/>
            <person name="Groenen M.A."/>
            <person name="Visser M.E."/>
            <person name="Megens H.J."/>
        </authorList>
    </citation>
    <scope>NUCLEOTIDE SEQUENCE [LARGE SCALE GENOMIC DNA]</scope>
    <source>
        <strain evidence="10">WM2013NL</strain>
        <tissue evidence="10">Head and thorax</tissue>
    </source>
</reference>
<dbReference type="STRING" id="104452.A0A0L7LDE1"/>
<feature type="domain" description="C2H2-type" evidence="9">
    <location>
        <begin position="444"/>
        <end position="471"/>
    </location>
</feature>
<comment type="caution">
    <text evidence="10">The sequence shown here is derived from an EMBL/GenBank/DDBJ whole genome shotgun (WGS) entry which is preliminary data.</text>
</comment>